<dbReference type="EMBL" id="VSDO01000006">
    <property type="protein sequence ID" value="TYA09951.1"/>
    <property type="molecule type" value="Genomic_DNA"/>
</dbReference>
<comment type="caution">
    <text evidence="1">The sequence shown here is derived from an EMBL/GenBank/DDBJ whole genome shotgun (WGS) entry which is preliminary data.</text>
</comment>
<protein>
    <submittedName>
        <fullName evidence="1">Uncharacterized protein</fullName>
    </submittedName>
</protein>
<organism evidence="1 2">
    <name type="scientific">Paenibacillus faecis</name>
    <dbReference type="NCBI Taxonomy" id="862114"/>
    <lineage>
        <taxon>Bacteria</taxon>
        <taxon>Bacillati</taxon>
        <taxon>Bacillota</taxon>
        <taxon>Bacilli</taxon>
        <taxon>Bacillales</taxon>
        <taxon>Paenibacillaceae</taxon>
        <taxon>Paenibacillus</taxon>
    </lineage>
</organism>
<gene>
    <name evidence="1" type="ORF">FRY98_25400</name>
</gene>
<evidence type="ECO:0000313" key="1">
    <source>
        <dbReference type="EMBL" id="TYA09951.1"/>
    </source>
</evidence>
<dbReference type="GO" id="GO:0004553">
    <property type="term" value="F:hydrolase activity, hydrolyzing O-glycosyl compounds"/>
    <property type="evidence" value="ECO:0007669"/>
    <property type="project" value="InterPro"/>
</dbReference>
<proteinExistence type="predicted"/>
<dbReference type="SUPFAM" id="SSF49785">
    <property type="entry name" value="Galactose-binding domain-like"/>
    <property type="match status" value="1"/>
</dbReference>
<sequence length="70" mass="7857">MDSSLSLYVNCQLAGVWKYGYSTFELDITPYIQKGPNGIQVRVVHQSPNSRCSVSKARKCLPLFFAEKSV</sequence>
<reference evidence="1 2" key="1">
    <citation type="submission" date="2019-08" db="EMBL/GenBank/DDBJ databases">
        <title>Genome sequencing of Paenibacillus faecis DSM 23593(T).</title>
        <authorList>
            <person name="Kook J.-K."/>
            <person name="Park S.-N."/>
            <person name="Lim Y.K."/>
        </authorList>
    </citation>
    <scope>NUCLEOTIDE SEQUENCE [LARGE SCALE GENOMIC DNA]</scope>
    <source>
        <strain evidence="1 2">DSM 23593</strain>
    </source>
</reference>
<dbReference type="AlphaFoldDB" id="A0A5D0CJF1"/>
<name>A0A5D0CJF1_9BACL</name>
<dbReference type="OrthoDB" id="9762066at2"/>
<dbReference type="InterPro" id="IPR008979">
    <property type="entry name" value="Galactose-bd-like_sf"/>
</dbReference>
<evidence type="ECO:0000313" key="2">
    <source>
        <dbReference type="Proteomes" id="UP000325218"/>
    </source>
</evidence>
<keyword evidence="2" id="KW-1185">Reference proteome</keyword>
<dbReference type="Proteomes" id="UP000325218">
    <property type="component" value="Unassembled WGS sequence"/>
</dbReference>
<accession>A0A5D0CJF1</accession>
<dbReference type="Gene3D" id="2.60.120.260">
    <property type="entry name" value="Galactose-binding domain-like"/>
    <property type="match status" value="1"/>
</dbReference>
<dbReference type="GO" id="GO:0005975">
    <property type="term" value="P:carbohydrate metabolic process"/>
    <property type="evidence" value="ECO:0007669"/>
    <property type="project" value="InterPro"/>
</dbReference>